<accession>A0ABT1Y8Z2</accession>
<dbReference type="InterPro" id="IPR019644">
    <property type="entry name" value="DUF2508"/>
</dbReference>
<name>A0ABT1Y8Z2_9FIRM</name>
<keyword evidence="2" id="KW-1185">Reference proteome</keyword>
<evidence type="ECO:0000313" key="2">
    <source>
        <dbReference type="Proteomes" id="UP001524944"/>
    </source>
</evidence>
<evidence type="ECO:0000313" key="1">
    <source>
        <dbReference type="EMBL" id="MCR6547043.1"/>
    </source>
</evidence>
<proteinExistence type="predicted"/>
<comment type="caution">
    <text evidence="1">The sequence shown here is derived from an EMBL/GenBank/DDBJ whole genome shotgun (WGS) entry which is preliminary data.</text>
</comment>
<protein>
    <submittedName>
        <fullName evidence="1">YaaL family protein</fullName>
    </submittedName>
</protein>
<organism evidence="1 2">
    <name type="scientific">Dehalobacterium formicoaceticum</name>
    <dbReference type="NCBI Taxonomy" id="51515"/>
    <lineage>
        <taxon>Bacteria</taxon>
        <taxon>Bacillati</taxon>
        <taxon>Bacillota</taxon>
        <taxon>Clostridia</taxon>
        <taxon>Eubacteriales</taxon>
        <taxon>Peptococcaceae</taxon>
        <taxon>Dehalobacterium</taxon>
    </lineage>
</organism>
<dbReference type="Proteomes" id="UP001524944">
    <property type="component" value="Unassembled WGS sequence"/>
</dbReference>
<dbReference type="Pfam" id="PF10704">
    <property type="entry name" value="DUF2508"/>
    <property type="match status" value="1"/>
</dbReference>
<gene>
    <name evidence="1" type="ORF">NVS47_16255</name>
</gene>
<reference evidence="1 2" key="1">
    <citation type="submission" date="2022-08" db="EMBL/GenBank/DDBJ databases">
        <title>Proteogenomics of the novel Dehalobacterium formicoaceticum strain EZ94 highlights a key role of methyltransferases during anaerobic dichloromethane degradation.</title>
        <authorList>
            <person name="Wasmund K."/>
        </authorList>
    </citation>
    <scope>NUCLEOTIDE SEQUENCE [LARGE SCALE GENOMIC DNA]</scope>
    <source>
        <strain evidence="1 2">EZ94</strain>
    </source>
</reference>
<dbReference type="RefSeq" id="WP_257914191.1">
    <property type="nucleotide sequence ID" value="NZ_JANPWE010000019.1"/>
</dbReference>
<sequence length="111" mass="13373">MEKKIFHFIKSLRFHMMILFERLRNLFLKPGPGDPARQYVLLVNKVRQEWQWAEKTYHEVTETDLVDQVIYWQSAAERKYIHLLKKARQEGITADFETIAYLALIARNKSY</sequence>
<dbReference type="EMBL" id="JANPWE010000019">
    <property type="protein sequence ID" value="MCR6547043.1"/>
    <property type="molecule type" value="Genomic_DNA"/>
</dbReference>